<evidence type="ECO:0000313" key="8">
    <source>
        <dbReference type="EMBL" id="KAK9054765.1"/>
    </source>
</evidence>
<protein>
    <recommendedName>
        <fullName evidence="10">Zinc finger CCCH domain-containing protein 62-like</fullName>
    </recommendedName>
</protein>
<dbReference type="PROSITE" id="PS50800">
    <property type="entry name" value="SAP"/>
    <property type="match status" value="1"/>
</dbReference>
<comment type="caution">
    <text evidence="8">The sequence shown here is derived from an EMBL/GenBank/DDBJ whole genome shotgun (WGS) entry which is preliminary data.</text>
</comment>
<dbReference type="SUPFAM" id="SSF90229">
    <property type="entry name" value="CCCH zinc finger"/>
    <property type="match status" value="1"/>
</dbReference>
<feature type="zinc finger region" description="C3H1-type" evidence="4">
    <location>
        <begin position="457"/>
        <end position="481"/>
    </location>
</feature>
<accession>A0AAP0GPJ4</accession>
<dbReference type="Pfam" id="PF24766">
    <property type="entry name" value="DUF7699"/>
    <property type="match status" value="1"/>
</dbReference>
<gene>
    <name evidence="8" type="ORF">SSX86_025844</name>
</gene>
<dbReference type="InterPro" id="IPR036361">
    <property type="entry name" value="SAP_dom_sf"/>
</dbReference>
<dbReference type="InterPro" id="IPR000571">
    <property type="entry name" value="Znf_CCCH"/>
</dbReference>
<dbReference type="AlphaFoldDB" id="A0AAP0GPJ4"/>
<evidence type="ECO:0000259" key="7">
    <source>
        <dbReference type="PROSITE" id="PS50800"/>
    </source>
</evidence>
<sequence length="481" mass="55566">MSHPHDVESETETCDSDDSQQDPTFDIVQSKLSNLSISPSRDRTAPDLDAKEEKSFEIVQKIIEDCQVEKLKVEQCKLYLRKHGLRLTGKKDILIHRIKEHISIMNGEGEHKYPISSFVMNCKGDACTGDVVMFEQNVYEMFNIASRSASGPPCGQRIVAGRIVKESYGAAKQQHTFTIEVLWSKGTKPLPPLHPLLIKGRNLYRLKTMRQRWEDESERQKILSEKHARGNLARTTREARLHEKEKKKALRESRASKGIEKQENKRKVSSPTRPITNSTTSIQHSGAPLMGLDHKHHGPPYNKENMNLNTLRDDPLRKSSQVEQNMRSYPSMAIDHKRHGAPPYDKEYMNPNTLRDIDGYFGKGFQVEHNTRFYPSMNMDREHHGALYNKEYMNPNTLRGVDGPLRNSYQVEQNMGLYPSRLFQRHDYDPHNLPKGYSYSFQQVSNNGYLPRGHYQGKKQQLCRYYAQGRCNYGTDCKFLH</sequence>
<dbReference type="InterPro" id="IPR036855">
    <property type="entry name" value="Znf_CCCH_sf"/>
</dbReference>
<feature type="compositionally biased region" description="Polar residues" evidence="5">
    <location>
        <begin position="269"/>
        <end position="284"/>
    </location>
</feature>
<feature type="region of interest" description="Disordered" evidence="5">
    <location>
        <begin position="1"/>
        <end position="25"/>
    </location>
</feature>
<keyword evidence="9" id="KW-1185">Reference proteome</keyword>
<dbReference type="EMBL" id="JBCNJP010000025">
    <property type="protein sequence ID" value="KAK9054765.1"/>
    <property type="molecule type" value="Genomic_DNA"/>
</dbReference>
<feature type="compositionally biased region" description="Basic and acidic residues" evidence="5">
    <location>
        <begin position="235"/>
        <end position="266"/>
    </location>
</feature>
<dbReference type="SUPFAM" id="SSF68906">
    <property type="entry name" value="SAP domain"/>
    <property type="match status" value="1"/>
</dbReference>
<feature type="compositionally biased region" description="Basic and acidic residues" evidence="5">
    <location>
        <begin position="40"/>
        <end position="49"/>
    </location>
</feature>
<evidence type="ECO:0000313" key="9">
    <source>
        <dbReference type="Proteomes" id="UP001408789"/>
    </source>
</evidence>
<keyword evidence="3 4" id="KW-0862">Zinc</keyword>
<dbReference type="Pfam" id="PF02037">
    <property type="entry name" value="SAP"/>
    <property type="match status" value="1"/>
</dbReference>
<feature type="region of interest" description="Disordered" evidence="5">
    <location>
        <begin position="30"/>
        <end position="49"/>
    </location>
</feature>
<evidence type="ECO:0000256" key="4">
    <source>
        <dbReference type="PROSITE-ProRule" id="PRU00723"/>
    </source>
</evidence>
<evidence type="ECO:0000256" key="5">
    <source>
        <dbReference type="SAM" id="MobiDB-lite"/>
    </source>
</evidence>
<dbReference type="InterPro" id="IPR056116">
    <property type="entry name" value="DUF7699"/>
</dbReference>
<keyword evidence="1 4" id="KW-0479">Metal-binding</keyword>
<reference evidence="8 9" key="1">
    <citation type="submission" date="2024-04" db="EMBL/GenBank/DDBJ databases">
        <title>The reference genome of an endangered Asteraceae, Deinandra increscens subsp. villosa, native to the Central Coast of California.</title>
        <authorList>
            <person name="Guilliams M."/>
            <person name="Hasenstab-Lehman K."/>
            <person name="Meyer R."/>
            <person name="Mcevoy S."/>
        </authorList>
    </citation>
    <scope>NUCLEOTIDE SEQUENCE [LARGE SCALE GENOMIC DNA]</scope>
    <source>
        <tissue evidence="8">Leaf</tissue>
    </source>
</reference>
<name>A0AAP0GPJ4_9ASTR</name>
<dbReference type="PANTHER" id="PTHR35323">
    <property type="entry name" value="SAP DOMAIN-CONTAINING PROTEIN"/>
    <property type="match status" value="1"/>
</dbReference>
<feature type="domain" description="SAP" evidence="7">
    <location>
        <begin position="68"/>
        <end position="102"/>
    </location>
</feature>
<dbReference type="SMART" id="SM00513">
    <property type="entry name" value="SAP"/>
    <property type="match status" value="1"/>
</dbReference>
<dbReference type="PANTHER" id="PTHR35323:SF5">
    <property type="entry name" value="ZINC FINGER CCCH DOMAIN-CONTAINING PROTEIN 62"/>
    <property type="match status" value="1"/>
</dbReference>
<dbReference type="PROSITE" id="PS50103">
    <property type="entry name" value="ZF_C3H1"/>
    <property type="match status" value="1"/>
</dbReference>
<feature type="region of interest" description="Disordered" evidence="5">
    <location>
        <begin position="224"/>
        <end position="296"/>
    </location>
</feature>
<dbReference type="Gene3D" id="1.10.720.30">
    <property type="entry name" value="SAP domain"/>
    <property type="match status" value="1"/>
</dbReference>
<feature type="domain" description="C3H1-type" evidence="6">
    <location>
        <begin position="457"/>
        <end position="481"/>
    </location>
</feature>
<organism evidence="8 9">
    <name type="scientific">Deinandra increscens subsp. villosa</name>
    <dbReference type="NCBI Taxonomy" id="3103831"/>
    <lineage>
        <taxon>Eukaryota</taxon>
        <taxon>Viridiplantae</taxon>
        <taxon>Streptophyta</taxon>
        <taxon>Embryophyta</taxon>
        <taxon>Tracheophyta</taxon>
        <taxon>Spermatophyta</taxon>
        <taxon>Magnoliopsida</taxon>
        <taxon>eudicotyledons</taxon>
        <taxon>Gunneridae</taxon>
        <taxon>Pentapetalae</taxon>
        <taxon>asterids</taxon>
        <taxon>campanulids</taxon>
        <taxon>Asterales</taxon>
        <taxon>Asteraceae</taxon>
        <taxon>Asteroideae</taxon>
        <taxon>Heliantheae alliance</taxon>
        <taxon>Madieae</taxon>
        <taxon>Madiinae</taxon>
        <taxon>Deinandra</taxon>
    </lineage>
</organism>
<keyword evidence="2 4" id="KW-0863">Zinc-finger</keyword>
<dbReference type="InterPro" id="IPR003034">
    <property type="entry name" value="SAP_dom"/>
</dbReference>
<feature type="compositionally biased region" description="Polar residues" evidence="5">
    <location>
        <begin position="30"/>
        <end position="39"/>
    </location>
</feature>
<dbReference type="Pfam" id="PF00642">
    <property type="entry name" value="zf-CCCH"/>
    <property type="match status" value="1"/>
</dbReference>
<evidence type="ECO:0000256" key="2">
    <source>
        <dbReference type="ARBA" id="ARBA00022771"/>
    </source>
</evidence>
<dbReference type="Proteomes" id="UP001408789">
    <property type="component" value="Unassembled WGS sequence"/>
</dbReference>
<proteinExistence type="predicted"/>
<feature type="compositionally biased region" description="Acidic residues" evidence="5">
    <location>
        <begin position="9"/>
        <end position="20"/>
    </location>
</feature>
<evidence type="ECO:0000259" key="6">
    <source>
        <dbReference type="PROSITE" id="PS50103"/>
    </source>
</evidence>
<dbReference type="Gene3D" id="4.10.1000.10">
    <property type="entry name" value="Zinc finger, CCCH-type"/>
    <property type="match status" value="1"/>
</dbReference>
<evidence type="ECO:0008006" key="10">
    <source>
        <dbReference type="Google" id="ProtNLM"/>
    </source>
</evidence>
<evidence type="ECO:0000256" key="1">
    <source>
        <dbReference type="ARBA" id="ARBA00022723"/>
    </source>
</evidence>
<evidence type="ECO:0000256" key="3">
    <source>
        <dbReference type="ARBA" id="ARBA00022833"/>
    </source>
</evidence>
<dbReference type="GO" id="GO:0008270">
    <property type="term" value="F:zinc ion binding"/>
    <property type="evidence" value="ECO:0007669"/>
    <property type="project" value="UniProtKB-KW"/>
</dbReference>